<gene>
    <name evidence="2" type="ORF">O0S08_41270</name>
</gene>
<name>A0ABY7H080_9BACT</name>
<dbReference type="RefSeq" id="WP_269035011.1">
    <property type="nucleotide sequence ID" value="NZ_CP114040.1"/>
</dbReference>
<evidence type="ECO:0000256" key="1">
    <source>
        <dbReference type="SAM" id="MobiDB-lite"/>
    </source>
</evidence>
<evidence type="ECO:0000313" key="3">
    <source>
        <dbReference type="Proteomes" id="UP001164459"/>
    </source>
</evidence>
<protein>
    <submittedName>
        <fullName evidence="2">Uncharacterized protein</fullName>
    </submittedName>
</protein>
<proteinExistence type="predicted"/>
<organism evidence="2 3">
    <name type="scientific">Nannocystis punicea</name>
    <dbReference type="NCBI Taxonomy" id="2995304"/>
    <lineage>
        <taxon>Bacteria</taxon>
        <taxon>Pseudomonadati</taxon>
        <taxon>Myxococcota</taxon>
        <taxon>Polyangia</taxon>
        <taxon>Nannocystales</taxon>
        <taxon>Nannocystaceae</taxon>
        <taxon>Nannocystis</taxon>
    </lineage>
</organism>
<dbReference type="EMBL" id="CP114040">
    <property type="protein sequence ID" value="WAS92654.1"/>
    <property type="molecule type" value="Genomic_DNA"/>
</dbReference>
<keyword evidence="3" id="KW-1185">Reference proteome</keyword>
<evidence type="ECO:0000313" key="2">
    <source>
        <dbReference type="EMBL" id="WAS92654.1"/>
    </source>
</evidence>
<feature type="region of interest" description="Disordered" evidence="1">
    <location>
        <begin position="115"/>
        <end position="134"/>
    </location>
</feature>
<accession>A0ABY7H080</accession>
<dbReference type="Proteomes" id="UP001164459">
    <property type="component" value="Chromosome"/>
</dbReference>
<reference evidence="2" key="1">
    <citation type="submission" date="2022-11" db="EMBL/GenBank/DDBJ databases">
        <title>Minimal conservation of predation-associated metabolite biosynthetic gene clusters underscores biosynthetic potential of Myxococcota including descriptions for ten novel species: Archangium lansinium sp. nov., Myxococcus landrumus sp. nov., Nannocystis bai.</title>
        <authorList>
            <person name="Ahearne A."/>
            <person name="Stevens C."/>
            <person name="Dowd S."/>
        </authorList>
    </citation>
    <scope>NUCLEOTIDE SEQUENCE</scope>
    <source>
        <strain evidence="2">Fl3</strain>
    </source>
</reference>
<sequence>MAAALPGREHEVILAQPAVLCLRGVEGGRYRIVADRVAHLIACEPVVRSCHDGERCMQCTPPSVTVATESEEDFERIHGDRWKQIAPPERLVFSLVCFHGDRRLSFVDVPRDGEHATDERVHHAASVSGESLVR</sequence>